<dbReference type="RefSeq" id="WP_262401213.1">
    <property type="nucleotide sequence ID" value="NZ_JACRTB010000069.1"/>
</dbReference>
<dbReference type="InterPro" id="IPR010982">
    <property type="entry name" value="Lambda_DNA-bd_dom_sf"/>
</dbReference>
<sequence>MPYAKLLDQLIHDSGKTGKEISEQCQSQGVEITPSYISMLRNEKNGRIPSPEISAALAEALGVDENLLVLEGYMDNAPQPLRDAILNLYHIMSVVFIKQLGIPTTPEQEEKILEQMRQMPIAKMILEMAKEKDLSQLNQDSITGSVKEDGRQINVTIQGIPEFTVQDDSLSPKIQKGDKVKVSTQSRYNTGDIVAFSSKGKEKGLQYRQLQAVGDTILLMSFNKDYPAIQYNQEEMIIFGKVMAVTTLL</sequence>
<dbReference type="EMBL" id="JACRTB010000069">
    <property type="protein sequence ID" value="MBC8577889.1"/>
    <property type="molecule type" value="Genomic_DNA"/>
</dbReference>
<evidence type="ECO:0000313" key="2">
    <source>
        <dbReference type="EMBL" id="MBC8577889.1"/>
    </source>
</evidence>
<name>A0ABR7NNK7_9FIRM</name>
<dbReference type="Pfam" id="PF00717">
    <property type="entry name" value="Peptidase_S24"/>
    <property type="match status" value="1"/>
</dbReference>
<organism evidence="2 3">
    <name type="scientific">Yanshouia hominis</name>
    <dbReference type="NCBI Taxonomy" id="2763673"/>
    <lineage>
        <taxon>Bacteria</taxon>
        <taxon>Bacillati</taxon>
        <taxon>Bacillota</taxon>
        <taxon>Clostridia</taxon>
        <taxon>Eubacteriales</taxon>
        <taxon>Oscillospiraceae</taxon>
        <taxon>Yanshouia</taxon>
    </lineage>
</organism>
<dbReference type="InterPro" id="IPR001387">
    <property type="entry name" value="Cro/C1-type_HTH"/>
</dbReference>
<dbReference type="InterPro" id="IPR015927">
    <property type="entry name" value="Peptidase_S24_S26A/B/C"/>
</dbReference>
<keyword evidence="3" id="KW-1185">Reference proteome</keyword>
<reference evidence="2 3" key="1">
    <citation type="submission" date="2020-08" db="EMBL/GenBank/DDBJ databases">
        <title>Genome public.</title>
        <authorList>
            <person name="Liu C."/>
            <person name="Sun Q."/>
        </authorList>
    </citation>
    <scope>NUCLEOTIDE SEQUENCE [LARGE SCALE GENOMIC DNA]</scope>
    <source>
        <strain evidence="2 3">BX1</strain>
    </source>
</reference>
<dbReference type="CDD" id="cd00093">
    <property type="entry name" value="HTH_XRE"/>
    <property type="match status" value="1"/>
</dbReference>
<feature type="domain" description="HTH cro/C1-type" evidence="1">
    <location>
        <begin position="43"/>
        <end position="68"/>
    </location>
</feature>
<proteinExistence type="predicted"/>
<dbReference type="PROSITE" id="PS50943">
    <property type="entry name" value="HTH_CROC1"/>
    <property type="match status" value="1"/>
</dbReference>
<dbReference type="CDD" id="cd06529">
    <property type="entry name" value="S24_LexA-like"/>
    <property type="match status" value="1"/>
</dbReference>
<dbReference type="Gene3D" id="2.10.109.10">
    <property type="entry name" value="Umud Fragment, subunit A"/>
    <property type="match status" value="1"/>
</dbReference>
<evidence type="ECO:0000313" key="3">
    <source>
        <dbReference type="Proteomes" id="UP000658131"/>
    </source>
</evidence>
<dbReference type="InterPro" id="IPR036286">
    <property type="entry name" value="LexA/Signal_pep-like_sf"/>
</dbReference>
<accession>A0ABR7NNK7</accession>
<dbReference type="InterPro" id="IPR039418">
    <property type="entry name" value="LexA-like"/>
</dbReference>
<evidence type="ECO:0000259" key="1">
    <source>
        <dbReference type="PROSITE" id="PS50943"/>
    </source>
</evidence>
<dbReference type="Gene3D" id="1.10.260.40">
    <property type="entry name" value="lambda repressor-like DNA-binding domains"/>
    <property type="match status" value="1"/>
</dbReference>
<dbReference type="SUPFAM" id="SSF51306">
    <property type="entry name" value="LexA/Signal peptidase"/>
    <property type="match status" value="1"/>
</dbReference>
<dbReference type="Proteomes" id="UP000658131">
    <property type="component" value="Unassembled WGS sequence"/>
</dbReference>
<gene>
    <name evidence="2" type="ORF">H8717_16050</name>
</gene>
<protein>
    <recommendedName>
        <fullName evidence="1">HTH cro/C1-type domain-containing protein</fullName>
    </recommendedName>
</protein>
<comment type="caution">
    <text evidence="2">The sequence shown here is derived from an EMBL/GenBank/DDBJ whole genome shotgun (WGS) entry which is preliminary data.</text>
</comment>